<dbReference type="SUPFAM" id="SSF55831">
    <property type="entry name" value="Thymidylate synthase/dCMP hydroxymethylase"/>
    <property type="match status" value="1"/>
</dbReference>
<comment type="catalytic activity">
    <reaction evidence="6">
        <text>dUMP + (6R)-5,10-methylene-5,6,7,8-tetrahydrofolate = 7,8-dihydrofolate + dTMP</text>
        <dbReference type="Rhea" id="RHEA:12104"/>
        <dbReference type="ChEBI" id="CHEBI:15636"/>
        <dbReference type="ChEBI" id="CHEBI:57451"/>
        <dbReference type="ChEBI" id="CHEBI:63528"/>
        <dbReference type="ChEBI" id="CHEBI:246422"/>
        <dbReference type="EC" id="2.1.1.45"/>
    </reaction>
</comment>
<dbReference type="GO" id="GO:0032259">
    <property type="term" value="P:methylation"/>
    <property type="evidence" value="ECO:0007669"/>
    <property type="project" value="UniProtKB-KW"/>
</dbReference>
<keyword evidence="5 6" id="KW-0545">Nucleotide biosynthesis</keyword>
<feature type="binding site" description="in other chain" evidence="6">
    <location>
        <position position="201"/>
    </location>
    <ligand>
        <name>dUMP</name>
        <dbReference type="ChEBI" id="CHEBI:246422"/>
        <note>ligand shared between dimeric partners</note>
    </ligand>
</feature>
<dbReference type="NCBIfam" id="NF002496">
    <property type="entry name" value="PRK01827.1-2"/>
    <property type="match status" value="1"/>
</dbReference>
<name>A0A0G7ZM44_9MOLU</name>
<dbReference type="GO" id="GO:0006235">
    <property type="term" value="P:dTTP biosynthetic process"/>
    <property type="evidence" value="ECO:0007669"/>
    <property type="project" value="UniProtKB-UniRule"/>
</dbReference>
<dbReference type="PANTHER" id="PTHR11548">
    <property type="entry name" value="THYMIDYLATE SYNTHASE 1"/>
    <property type="match status" value="1"/>
</dbReference>
<dbReference type="GO" id="GO:0004799">
    <property type="term" value="F:thymidylate synthase activity"/>
    <property type="evidence" value="ECO:0007669"/>
    <property type="project" value="UniProtKB-UniRule"/>
</dbReference>
<dbReference type="PANTHER" id="PTHR11548:SF9">
    <property type="entry name" value="THYMIDYLATE SYNTHASE"/>
    <property type="match status" value="1"/>
</dbReference>
<dbReference type="InterPro" id="IPR045097">
    <property type="entry name" value="Thymidate_synth/dCMP_Mease"/>
</dbReference>
<dbReference type="InterPro" id="IPR023451">
    <property type="entry name" value="Thymidate_synth/dCMP_Mease_dom"/>
</dbReference>
<keyword evidence="4 6" id="KW-0808">Transferase</keyword>
<dbReference type="AlphaFoldDB" id="A0A0G7ZM44"/>
<dbReference type="HAMAP" id="MF_00008">
    <property type="entry name" value="Thymidy_synth_bact"/>
    <property type="match status" value="1"/>
</dbReference>
<comment type="pathway">
    <text evidence="1 6">Pyrimidine metabolism; dTTP biosynthesis.</text>
</comment>
<evidence type="ECO:0000259" key="7">
    <source>
        <dbReference type="Pfam" id="PF00303"/>
    </source>
</evidence>
<comment type="similarity">
    <text evidence="6">Belongs to the thymidylate synthase family. Bacterial-type ThyA subfamily.</text>
</comment>
<comment type="subunit">
    <text evidence="6">Homodimer.</text>
</comment>
<dbReference type="Pfam" id="PF00303">
    <property type="entry name" value="Thymidylat_synt"/>
    <property type="match status" value="1"/>
</dbReference>
<evidence type="ECO:0000256" key="3">
    <source>
        <dbReference type="ARBA" id="ARBA00022603"/>
    </source>
</evidence>
<feature type="binding site" evidence="6">
    <location>
        <position position="193"/>
    </location>
    <ligand>
        <name>(6R)-5,10-methylene-5,6,7,8-tetrahydrofolate</name>
        <dbReference type="ChEBI" id="CHEBI:15636"/>
    </ligand>
</feature>
<dbReference type="InterPro" id="IPR036926">
    <property type="entry name" value="Thymidate_synth/dCMP_Mease_sf"/>
</dbReference>
<evidence type="ECO:0000313" key="8">
    <source>
        <dbReference type="EMBL" id="CRX37250.1"/>
    </source>
</evidence>
<feature type="binding site" evidence="6">
    <location>
        <position position="51"/>
    </location>
    <ligand>
        <name>(6R)-5,10-methylene-5,6,7,8-tetrahydrofolate</name>
        <dbReference type="ChEBI" id="CHEBI:15636"/>
    </ligand>
</feature>
<feature type="active site" description="Nucleophile" evidence="6">
    <location>
        <position position="170"/>
    </location>
</feature>
<evidence type="ECO:0000256" key="6">
    <source>
        <dbReference type="HAMAP-Rule" id="MF_00008"/>
    </source>
</evidence>
<dbReference type="UniPathway" id="UPA00575"/>
<dbReference type="NCBIfam" id="NF002497">
    <property type="entry name" value="PRK01827.1-3"/>
    <property type="match status" value="1"/>
</dbReference>
<keyword evidence="6" id="KW-0963">Cytoplasm</keyword>
<dbReference type="FunFam" id="3.30.572.10:FF:000007">
    <property type="entry name" value="thymidylate synthase isoform X2"/>
    <property type="match status" value="1"/>
</dbReference>
<evidence type="ECO:0000256" key="4">
    <source>
        <dbReference type="ARBA" id="ARBA00022679"/>
    </source>
</evidence>
<gene>
    <name evidence="6" type="primary">thyA</name>
    <name evidence="8" type="ORF">HEPPS_04800</name>
</gene>
<evidence type="ECO:0000256" key="2">
    <source>
        <dbReference type="ARBA" id="ARBA00011947"/>
    </source>
</evidence>
<comment type="subcellular location">
    <subcellularLocation>
        <location evidence="6">Cytoplasm</location>
    </subcellularLocation>
</comment>
<feature type="binding site" description="in other chain" evidence="6">
    <location>
        <begin position="231"/>
        <end position="233"/>
    </location>
    <ligand>
        <name>dUMP</name>
        <dbReference type="ChEBI" id="CHEBI:246422"/>
        <note>ligand shared between dimeric partners</note>
    </ligand>
</feature>
<evidence type="ECO:0000256" key="1">
    <source>
        <dbReference type="ARBA" id="ARBA00004992"/>
    </source>
</evidence>
<dbReference type="GO" id="GO:0006231">
    <property type="term" value="P:dTMP biosynthetic process"/>
    <property type="evidence" value="ECO:0007669"/>
    <property type="project" value="UniProtKB-UniRule"/>
</dbReference>
<feature type="domain" description="Thymidylate synthase/dCMP hydroxymethylase" evidence="7">
    <location>
        <begin position="2"/>
        <end position="288"/>
    </location>
</feature>
<keyword evidence="3 6" id="KW-0489">Methyltransferase</keyword>
<keyword evidence="9" id="KW-1185">Reference proteome</keyword>
<dbReference type="GO" id="GO:0006575">
    <property type="term" value="P:modified amino acid metabolic process"/>
    <property type="evidence" value="ECO:0007669"/>
    <property type="project" value="UniProtKB-ARBA"/>
</dbReference>
<feature type="binding site" evidence="6">
    <location>
        <position position="287"/>
    </location>
    <ligand>
        <name>(6R)-5,10-methylene-5,6,7,8-tetrahydrofolate</name>
        <dbReference type="ChEBI" id="CHEBI:15636"/>
    </ligand>
</feature>
<protein>
    <recommendedName>
        <fullName evidence="2 6">Thymidylate synthase</fullName>
        <shortName evidence="6">TS</shortName>
        <shortName evidence="6">TSase</shortName>
        <ecNumber evidence="2 6">2.1.1.45</ecNumber>
    </recommendedName>
</protein>
<dbReference type="InterPro" id="IPR000398">
    <property type="entry name" value="Thymidylate_synthase"/>
</dbReference>
<accession>A0A0G7ZM44</accession>
<dbReference type="EC" id="2.1.1.45" evidence="2 6"/>
<dbReference type="Gene3D" id="3.30.572.10">
    <property type="entry name" value="Thymidylate synthase/dCMP hydroxymethylase domain"/>
    <property type="match status" value="1"/>
</dbReference>
<reference evidence="9" key="1">
    <citation type="submission" date="2015-05" db="EMBL/GenBank/DDBJ databases">
        <authorList>
            <person name="Collingro A."/>
        </authorList>
    </citation>
    <scope>NUCLEOTIDE SEQUENCE [LARGE SCALE GENOMIC DNA]</scope>
    <source>
        <strain evidence="9">Ps</strain>
    </source>
</reference>
<comment type="function">
    <text evidence="6">Catalyzes the reductive methylation of 2'-deoxyuridine-5'-monophosphate (dUMP) to 2'-deoxythymidine-5'-monophosphate (dTMP) while utilizing 5,10-methylenetetrahydrofolate (mTHF) as the methyl donor and reductant in the reaction, yielding dihydrofolate (DHF) as a by-product. This enzymatic reaction provides an intracellular de novo source of dTMP, an essential precursor for DNA biosynthesis.</text>
</comment>
<dbReference type="NCBIfam" id="TIGR03284">
    <property type="entry name" value="thym_sym"/>
    <property type="match status" value="1"/>
</dbReference>
<dbReference type="PRINTS" id="PR00108">
    <property type="entry name" value="THYMDSNTHASE"/>
</dbReference>
<proteinExistence type="inferred from homology"/>
<dbReference type="EMBL" id="CWGI01000001">
    <property type="protein sequence ID" value="CRX37250.1"/>
    <property type="molecule type" value="Genomic_DNA"/>
</dbReference>
<dbReference type="GO" id="GO:0005829">
    <property type="term" value="C:cytosol"/>
    <property type="evidence" value="ECO:0007669"/>
    <property type="project" value="TreeGrafter"/>
</dbReference>
<dbReference type="Proteomes" id="UP000242141">
    <property type="component" value="Unassembled WGS sequence"/>
</dbReference>
<sequence>MEQYLNLLKKILNEGDFKDDRTQIGTISYFSLQTRYNLQNGLPIITTKEVNFKAILHELLWFLKGDTNIRYLVLNDVSIWNAWPFENFKKSSDYKNQDINQFAELIKNDSEFAKKYGDLGPVYGKQWRNFNGKDQLKEALKLLKENPNSRRIIISAWNPNDVDKMLLPPCHAFFQFYILNGKLSCQLYQRSADLFLGVPFNITSYSILTILIAHHLGLEAKEFVHVLGDAHIYKNHIEQVKSQLKRKPYNLPQLKIKKRYQNIDDYSFDDFELLNYNHHPKIIGKVAV</sequence>
<evidence type="ECO:0000256" key="5">
    <source>
        <dbReference type="ARBA" id="ARBA00022727"/>
    </source>
</evidence>
<feature type="binding site" description="in other chain" evidence="6">
    <location>
        <position position="21"/>
    </location>
    <ligand>
        <name>dUMP</name>
        <dbReference type="ChEBI" id="CHEBI:246422"/>
        <note>ligand shared between dimeric partners</note>
    </ligand>
</feature>
<feature type="binding site" description="in other chain" evidence="6">
    <location>
        <begin position="190"/>
        <end position="193"/>
    </location>
    <ligand>
        <name>dUMP</name>
        <dbReference type="ChEBI" id="CHEBI:246422"/>
        <note>ligand shared between dimeric partners</note>
    </ligand>
</feature>
<dbReference type="CDD" id="cd00351">
    <property type="entry name" value="TS_Pyrimidine_HMase"/>
    <property type="match status" value="1"/>
</dbReference>
<feature type="binding site" evidence="6">
    <location>
        <begin position="150"/>
        <end position="151"/>
    </location>
    <ligand>
        <name>dUMP</name>
        <dbReference type="ChEBI" id="CHEBI:246422"/>
        <note>ligand shared between dimeric partners</note>
    </ligand>
</feature>
<evidence type="ECO:0000313" key="9">
    <source>
        <dbReference type="Proteomes" id="UP000242141"/>
    </source>
</evidence>
<organism evidence="8 9">
    <name type="scientific">Candidatus Hepatoplasma crinochetorum</name>
    <dbReference type="NCBI Taxonomy" id="295596"/>
    <lineage>
        <taxon>Bacteria</taxon>
        <taxon>Bacillati</taxon>
        <taxon>Mycoplasmatota</taxon>
        <taxon>Mollicutes</taxon>
        <taxon>Candidatus Hepatoplasmataceae</taxon>
        <taxon>Candidatus Hepatoplasma</taxon>
    </lineage>
</organism>